<evidence type="ECO:0000256" key="8">
    <source>
        <dbReference type="ARBA" id="ARBA00022927"/>
    </source>
</evidence>
<evidence type="ECO:0000256" key="6">
    <source>
        <dbReference type="ARBA" id="ARBA00022519"/>
    </source>
</evidence>
<evidence type="ECO:0000256" key="9">
    <source>
        <dbReference type="ARBA" id="ARBA00023136"/>
    </source>
</evidence>
<name>A0AAJ2X0V4_XANCA</name>
<protein>
    <recommendedName>
        <fullName evidence="3">Type II secretion system protein N</fullName>
    </recommendedName>
    <alternativeName>
        <fullName evidence="10">General secretion pathway protein N</fullName>
    </alternativeName>
</protein>
<evidence type="ECO:0000256" key="10">
    <source>
        <dbReference type="ARBA" id="ARBA00030772"/>
    </source>
</evidence>
<keyword evidence="8" id="KW-0653">Protein transport</keyword>
<dbReference type="GO" id="GO:0005886">
    <property type="term" value="C:plasma membrane"/>
    <property type="evidence" value="ECO:0007669"/>
    <property type="project" value="UniProtKB-SubCell"/>
</dbReference>
<evidence type="ECO:0000256" key="2">
    <source>
        <dbReference type="ARBA" id="ARBA00007208"/>
    </source>
</evidence>
<organism evidence="11 12">
    <name type="scientific">Xanthomonas campestris pv. papavericola</name>
    <dbReference type="NCBI Taxonomy" id="487881"/>
    <lineage>
        <taxon>Bacteria</taxon>
        <taxon>Pseudomonadati</taxon>
        <taxon>Pseudomonadota</taxon>
        <taxon>Gammaproteobacteria</taxon>
        <taxon>Lysobacterales</taxon>
        <taxon>Lysobacteraceae</taxon>
        <taxon>Xanthomonas</taxon>
    </lineage>
</organism>
<dbReference type="Pfam" id="PF01203">
    <property type="entry name" value="T2SSN"/>
    <property type="match status" value="1"/>
</dbReference>
<dbReference type="InterPro" id="IPR022792">
    <property type="entry name" value="T2SS_protein-GspN"/>
</dbReference>
<keyword evidence="9" id="KW-0472">Membrane</keyword>
<dbReference type="GO" id="GO:0015627">
    <property type="term" value="C:type II protein secretion system complex"/>
    <property type="evidence" value="ECO:0007669"/>
    <property type="project" value="InterPro"/>
</dbReference>
<dbReference type="GO" id="GO:0015628">
    <property type="term" value="P:protein secretion by the type II secretion system"/>
    <property type="evidence" value="ECO:0007669"/>
    <property type="project" value="InterPro"/>
</dbReference>
<keyword evidence="6" id="KW-0997">Cell inner membrane</keyword>
<reference evidence="11" key="2">
    <citation type="submission" date="2024-01" db="EMBL/GenBank/DDBJ databases">
        <title>Long-read genome sequencing of X. campestris pv. papavericola.</title>
        <authorList>
            <person name="Hussain R.M.F."/>
            <person name="Greer S."/>
            <person name="Harrison J."/>
            <person name="Grant M."/>
            <person name="Vicente J."/>
            <person name="Studholme D.J."/>
        </authorList>
    </citation>
    <scope>NUCLEOTIDE SEQUENCE</scope>
    <source>
        <strain evidence="11">NCPPB 2970</strain>
    </source>
</reference>
<evidence type="ECO:0000256" key="1">
    <source>
        <dbReference type="ARBA" id="ARBA00004533"/>
    </source>
</evidence>
<dbReference type="Proteomes" id="UP001297361">
    <property type="component" value="Unassembled WGS sequence"/>
</dbReference>
<dbReference type="AlphaFoldDB" id="A0AAJ2X0V4"/>
<evidence type="ECO:0000313" key="12">
    <source>
        <dbReference type="Proteomes" id="UP001297361"/>
    </source>
</evidence>
<reference evidence="11" key="1">
    <citation type="submission" date="2021-10" db="EMBL/GenBank/DDBJ databases">
        <authorList>
            <person name="Hussein R."/>
            <person name="Harrison J."/>
            <person name="Studholme D.J."/>
            <person name="Vicente J."/>
            <person name="Grant M."/>
        </authorList>
    </citation>
    <scope>NUCLEOTIDE SEQUENCE</scope>
    <source>
        <strain evidence="11">NCPPB 2970</strain>
    </source>
</reference>
<dbReference type="RefSeq" id="WP_228424000.1">
    <property type="nucleotide sequence ID" value="NZ_JAJFNJ020000003.1"/>
</dbReference>
<keyword evidence="7" id="KW-0812">Transmembrane</keyword>
<evidence type="ECO:0000313" key="11">
    <source>
        <dbReference type="EMBL" id="MEC3886765.1"/>
    </source>
</evidence>
<keyword evidence="4" id="KW-0813">Transport</keyword>
<sequence length="239" mass="25769">MRLLRWSLLVLAVLIAIVIATLPLRWVLPAQSLPIAVLEAQGSIWNGSLRGVTWKAQPIGDVQVALQPWPLVRGEQRVRLATSTVELIALQGARHGIDQGNGRVLLRQPGGITLLDLAVDLRQVQAVFDATRCVQAAGEVTVQIVPTSAGEAVGLLPLRLRGSPRCNDAAVELALQPDGGMPDGMQLSAELRLQRDGRWQLQSRVDPGQDAALGMGLQLLGFAATPERLLERTDLGQLY</sequence>
<evidence type="ECO:0000256" key="3">
    <source>
        <dbReference type="ARBA" id="ARBA00021563"/>
    </source>
</evidence>
<comment type="subcellular location">
    <subcellularLocation>
        <location evidence="1">Cell inner membrane</location>
    </subcellularLocation>
</comment>
<comment type="similarity">
    <text evidence="2">Belongs to the GSP N family.</text>
</comment>
<comment type="caution">
    <text evidence="11">The sequence shown here is derived from an EMBL/GenBank/DDBJ whole genome shotgun (WGS) entry which is preliminary data.</text>
</comment>
<evidence type="ECO:0000256" key="5">
    <source>
        <dbReference type="ARBA" id="ARBA00022475"/>
    </source>
</evidence>
<keyword evidence="5" id="KW-1003">Cell membrane</keyword>
<dbReference type="EMBL" id="JAJFNJ020000003">
    <property type="protein sequence ID" value="MEC3886765.1"/>
    <property type="molecule type" value="Genomic_DNA"/>
</dbReference>
<proteinExistence type="inferred from homology"/>
<evidence type="ECO:0000256" key="4">
    <source>
        <dbReference type="ARBA" id="ARBA00022448"/>
    </source>
</evidence>
<gene>
    <name evidence="11" type="primary">gspN</name>
    <name evidence="11" type="ORF">LLE72_003055</name>
</gene>
<accession>A0AAJ2X0V4</accession>
<evidence type="ECO:0000256" key="7">
    <source>
        <dbReference type="ARBA" id="ARBA00022692"/>
    </source>
</evidence>